<dbReference type="PANTHER" id="PTHR30371:SF0">
    <property type="entry name" value="SEC-INDEPENDENT PROTEIN TRANSLOCASE PROTEIN TATC, CHLOROPLASTIC-RELATED"/>
    <property type="match status" value="1"/>
</dbReference>
<reference evidence="7 8" key="2">
    <citation type="submission" date="2024-09" db="EMBL/GenBank/DDBJ databases">
        <title>Draft genome sequence of Candidatus Magnetaquicoccaceae bacterium FCR-1.</title>
        <authorList>
            <person name="Shimoshige H."/>
            <person name="Shimamura S."/>
            <person name="Taoka A."/>
            <person name="Kobayashi H."/>
            <person name="Maekawa T."/>
        </authorList>
    </citation>
    <scope>NUCLEOTIDE SEQUENCE [LARGE SCALE GENOMIC DNA]</scope>
    <source>
        <strain evidence="7 8">FCR-1</strain>
    </source>
</reference>
<feature type="compositionally biased region" description="Low complexity" evidence="6">
    <location>
        <begin position="244"/>
        <end position="262"/>
    </location>
</feature>
<comment type="similarity">
    <text evidence="5">Belongs to the TatC family.</text>
</comment>
<keyword evidence="4 5" id="KW-0472">Membrane</keyword>
<gene>
    <name evidence="5 7" type="primary">tatC</name>
    <name evidence="7" type="ORF">SIID45300_00917</name>
</gene>
<dbReference type="Pfam" id="PF00902">
    <property type="entry name" value="TatC"/>
    <property type="match status" value="1"/>
</dbReference>
<proteinExistence type="inferred from homology"/>
<dbReference type="NCBIfam" id="TIGR00945">
    <property type="entry name" value="tatC"/>
    <property type="match status" value="1"/>
</dbReference>
<dbReference type="InterPro" id="IPR019820">
    <property type="entry name" value="Sec-indep_translocase_CS"/>
</dbReference>
<accession>A0ABQ0C6U6</accession>
<dbReference type="PANTHER" id="PTHR30371">
    <property type="entry name" value="SEC-INDEPENDENT PROTEIN TRANSLOCASE PROTEIN TATC"/>
    <property type="match status" value="1"/>
</dbReference>
<dbReference type="InterPro" id="IPR002033">
    <property type="entry name" value="TatC"/>
</dbReference>
<evidence type="ECO:0000256" key="3">
    <source>
        <dbReference type="ARBA" id="ARBA00022989"/>
    </source>
</evidence>
<evidence type="ECO:0000256" key="1">
    <source>
        <dbReference type="ARBA" id="ARBA00004141"/>
    </source>
</evidence>
<protein>
    <recommendedName>
        <fullName evidence="5">Sec-independent protein translocase protein TatC</fullName>
    </recommendedName>
</protein>
<evidence type="ECO:0000256" key="2">
    <source>
        <dbReference type="ARBA" id="ARBA00022692"/>
    </source>
</evidence>
<name>A0ABQ0C6U6_9PROT</name>
<feature type="transmembrane region" description="Helical" evidence="5">
    <location>
        <begin position="108"/>
        <end position="135"/>
    </location>
</feature>
<evidence type="ECO:0000256" key="5">
    <source>
        <dbReference type="HAMAP-Rule" id="MF_00902"/>
    </source>
</evidence>
<feature type="region of interest" description="Disordered" evidence="6">
    <location>
        <begin position="241"/>
        <end position="262"/>
    </location>
</feature>
<dbReference type="PROSITE" id="PS01218">
    <property type="entry name" value="TATC"/>
    <property type="match status" value="1"/>
</dbReference>
<feature type="transmembrane region" description="Helical" evidence="5">
    <location>
        <begin position="75"/>
        <end position="96"/>
    </location>
</feature>
<dbReference type="PRINTS" id="PR01840">
    <property type="entry name" value="TATCFAMILY"/>
</dbReference>
<dbReference type="Proteomes" id="UP001628193">
    <property type="component" value="Unassembled WGS sequence"/>
</dbReference>
<keyword evidence="8" id="KW-1185">Reference proteome</keyword>
<organism evidence="7 8">
    <name type="scientific">Candidatus Magnetaquiglobus chichijimensis</name>
    <dbReference type="NCBI Taxonomy" id="3141448"/>
    <lineage>
        <taxon>Bacteria</taxon>
        <taxon>Pseudomonadati</taxon>
        <taxon>Pseudomonadota</taxon>
        <taxon>Magnetococcia</taxon>
        <taxon>Magnetococcales</taxon>
        <taxon>Candidatus Magnetaquicoccaceae</taxon>
        <taxon>Candidatus Magnetaquiglobus</taxon>
    </lineage>
</organism>
<evidence type="ECO:0000313" key="8">
    <source>
        <dbReference type="Proteomes" id="UP001628193"/>
    </source>
</evidence>
<comment type="subunit">
    <text evidence="5">The Tat system comprises two distinct complexes: a TatABC complex, containing multiple copies of TatA, TatB and TatC subunits, and a separate TatA complex, containing only TatA subunits. Substrates initially bind to the TatABC complex, which probably triggers association of the separate TatA complex to form the active translocon.</text>
</comment>
<reference evidence="7 8" key="1">
    <citation type="submission" date="2024-05" db="EMBL/GenBank/DDBJ databases">
        <authorList>
            <consortium name="Candidatus Magnetaquicoccaceae bacterium FCR-1 genome sequencing consortium"/>
            <person name="Shimoshige H."/>
            <person name="Shimamura S."/>
            <person name="Taoka A."/>
            <person name="Kobayashi H."/>
            <person name="Maekawa T."/>
        </authorList>
    </citation>
    <scope>NUCLEOTIDE SEQUENCE [LARGE SCALE GENOMIC DNA]</scope>
    <source>
        <strain evidence="7 8">FCR-1</strain>
    </source>
</reference>
<comment type="caution">
    <text evidence="5">Lacks conserved residue(s) required for the propagation of feature annotation.</text>
</comment>
<feature type="transmembrane region" description="Helical" evidence="5">
    <location>
        <begin position="21"/>
        <end position="39"/>
    </location>
</feature>
<keyword evidence="3 5" id="KW-1133">Transmembrane helix</keyword>
<keyword evidence="5" id="KW-1003">Cell membrane</keyword>
<evidence type="ECO:0000313" key="7">
    <source>
        <dbReference type="EMBL" id="GAB0056609.1"/>
    </source>
</evidence>
<feature type="transmembrane region" description="Helical" evidence="5">
    <location>
        <begin position="196"/>
        <end position="211"/>
    </location>
</feature>
<dbReference type="RefSeq" id="WP_420904333.1">
    <property type="nucleotide sequence ID" value="NZ_BAAFGK010000004.1"/>
</dbReference>
<keyword evidence="5" id="KW-0811">Translocation</keyword>
<keyword evidence="2 5" id="KW-0812">Transmembrane</keyword>
<keyword evidence="5" id="KW-0813">Transport</keyword>
<comment type="function">
    <text evidence="5">Part of the twin-arginine translocation (Tat) system that transports large folded proteins containing a characteristic twin-arginine motif in their signal peptide across membranes. Together with TatB, TatC is part of a receptor directly interacting with Tat signal peptides.</text>
</comment>
<dbReference type="EMBL" id="BAAFGK010000004">
    <property type="protein sequence ID" value="GAB0056609.1"/>
    <property type="molecule type" value="Genomic_DNA"/>
</dbReference>
<feature type="transmembrane region" description="Helical" evidence="5">
    <location>
        <begin position="155"/>
        <end position="180"/>
    </location>
</feature>
<comment type="caution">
    <text evidence="7">The sequence shown here is derived from an EMBL/GenBank/DDBJ whole genome shotgun (WGS) entry which is preliminary data.</text>
</comment>
<comment type="subcellular location">
    <subcellularLocation>
        <location evidence="5">Cell membrane</location>
        <topology evidence="5">Multi-pass membrane protein</topology>
    </subcellularLocation>
    <subcellularLocation>
        <location evidence="1">Membrane</location>
        <topology evidence="1">Multi-pass membrane protein</topology>
    </subcellularLocation>
</comment>
<dbReference type="HAMAP" id="MF_00902">
    <property type="entry name" value="TatC"/>
    <property type="match status" value="1"/>
</dbReference>
<evidence type="ECO:0000256" key="6">
    <source>
        <dbReference type="SAM" id="MobiDB-lite"/>
    </source>
</evidence>
<sequence length="262" mass="28976">MMGPNDTAPLLAHLTELRNRLIISVVAIIIGFGLCWGFSEEIFSFLMRPLKQLLGPNDKMIYTGLHEAFFTYLKVSAFGGFVLALPVVLGQLWGFVAPGLYESEKKTFLPFLMMTPALFFLGAAMAYTFVFPMAFTYFLSFSTPDIAAMPSISEYLSLIMTLMLAFGLVFEMPIALLLLIKTGAVSTRTLIDKRKYNIVLSFVVAGVITPPDPISQIMLAVPMCLMYEIAIFLGRGIERKRAQENPSETPTQETTPAPEAGE</sequence>
<keyword evidence="5" id="KW-0653">Protein transport</keyword>
<evidence type="ECO:0000256" key="4">
    <source>
        <dbReference type="ARBA" id="ARBA00023136"/>
    </source>
</evidence>